<reference evidence="1" key="1">
    <citation type="journal article" date="2020" name="mSystems">
        <title>Genome- and Community-Level Interaction Insights into Carbon Utilization and Element Cycling Functions of Hydrothermarchaeota in Hydrothermal Sediment.</title>
        <authorList>
            <person name="Zhou Z."/>
            <person name="Liu Y."/>
            <person name="Xu W."/>
            <person name="Pan J."/>
            <person name="Luo Z.H."/>
            <person name="Li M."/>
        </authorList>
    </citation>
    <scope>NUCLEOTIDE SEQUENCE [LARGE SCALE GENOMIC DNA]</scope>
    <source>
        <strain evidence="1">SpSt-906</strain>
    </source>
</reference>
<proteinExistence type="predicted"/>
<comment type="caution">
    <text evidence="1">The sequence shown here is derived from an EMBL/GenBank/DDBJ whole genome shotgun (WGS) entry which is preliminary data.</text>
</comment>
<dbReference type="Pfam" id="PF13576">
    <property type="entry name" value="Pentapeptide_3"/>
    <property type="match status" value="1"/>
</dbReference>
<dbReference type="EMBL" id="DTMQ01000007">
    <property type="protein sequence ID" value="HGE98556.1"/>
    <property type="molecule type" value="Genomic_DNA"/>
</dbReference>
<dbReference type="InterPro" id="IPR001646">
    <property type="entry name" value="5peptide_repeat"/>
</dbReference>
<organism evidence="1">
    <name type="scientific">candidate division WOR-3 bacterium</name>
    <dbReference type="NCBI Taxonomy" id="2052148"/>
    <lineage>
        <taxon>Bacteria</taxon>
        <taxon>Bacteria division WOR-3</taxon>
    </lineage>
</organism>
<evidence type="ECO:0008006" key="2">
    <source>
        <dbReference type="Google" id="ProtNLM"/>
    </source>
</evidence>
<evidence type="ECO:0000313" key="1">
    <source>
        <dbReference type="EMBL" id="HGE98556.1"/>
    </source>
</evidence>
<dbReference type="Gene3D" id="2.160.20.80">
    <property type="entry name" value="E3 ubiquitin-protein ligase SopA"/>
    <property type="match status" value="1"/>
</dbReference>
<accession>A0A7C3YRW2</accession>
<protein>
    <recommendedName>
        <fullName evidence="2">Pentapeptide repeat-containing protein</fullName>
    </recommendedName>
</protein>
<gene>
    <name evidence="1" type="ORF">ENX07_00575</name>
</gene>
<name>A0A7C3YRW2_UNCW3</name>
<dbReference type="SUPFAM" id="SSF141571">
    <property type="entry name" value="Pentapeptide repeat-like"/>
    <property type="match status" value="1"/>
</dbReference>
<dbReference type="AlphaFoldDB" id="A0A7C3YRW2"/>
<sequence length="162" mass="19468">MAKCRYFIPGIYSCPFDAEKGEEYCIFHLPKEKKETERFWKHLASYLIALMENTEDEKIKDFLNRREAWIFQEKDDDLIGYYKSKIEKGKRWKFTGFIFPEMDGEHNFNNFPFWDADFIWAQFSGDAYFSGAKFSGYANFREAKFWGNADFREAQFTGECRF</sequence>